<dbReference type="Pfam" id="PF17064">
    <property type="entry name" value="QVR"/>
    <property type="match status" value="1"/>
</dbReference>
<dbReference type="Proteomes" id="UP001153712">
    <property type="component" value="Chromosome 5"/>
</dbReference>
<dbReference type="OrthoDB" id="6723514at2759"/>
<accession>A0A9N9TXK1</accession>
<protein>
    <recommendedName>
        <fullName evidence="12">Protein sleepless</fullName>
    </recommendedName>
</protein>
<evidence type="ECO:0000256" key="7">
    <source>
        <dbReference type="ARBA" id="ARBA00023180"/>
    </source>
</evidence>
<feature type="chain" id="PRO_5040398851" description="Protein sleepless" evidence="9">
    <location>
        <begin position="23"/>
        <end position="149"/>
    </location>
</feature>
<organism evidence="10 11">
    <name type="scientific">Phyllotreta striolata</name>
    <name type="common">Striped flea beetle</name>
    <name type="synonym">Crioceris striolata</name>
    <dbReference type="NCBI Taxonomy" id="444603"/>
    <lineage>
        <taxon>Eukaryota</taxon>
        <taxon>Metazoa</taxon>
        <taxon>Ecdysozoa</taxon>
        <taxon>Arthropoda</taxon>
        <taxon>Hexapoda</taxon>
        <taxon>Insecta</taxon>
        <taxon>Pterygota</taxon>
        <taxon>Neoptera</taxon>
        <taxon>Endopterygota</taxon>
        <taxon>Coleoptera</taxon>
        <taxon>Polyphaga</taxon>
        <taxon>Cucujiformia</taxon>
        <taxon>Chrysomeloidea</taxon>
        <taxon>Chrysomelidae</taxon>
        <taxon>Galerucinae</taxon>
        <taxon>Alticini</taxon>
        <taxon>Phyllotreta</taxon>
    </lineage>
</organism>
<reference evidence="10" key="1">
    <citation type="submission" date="2022-01" db="EMBL/GenBank/DDBJ databases">
        <authorList>
            <person name="King R."/>
        </authorList>
    </citation>
    <scope>NUCLEOTIDE SEQUENCE</scope>
</reference>
<keyword evidence="2" id="KW-0336">GPI-anchor</keyword>
<gene>
    <name evidence="10" type="ORF">PHYEVI_LOCUS8786</name>
</gene>
<name>A0A9N9TXK1_PHYSR</name>
<evidence type="ECO:0000256" key="2">
    <source>
        <dbReference type="ARBA" id="ARBA00022622"/>
    </source>
</evidence>
<dbReference type="GO" id="GO:0032222">
    <property type="term" value="P:regulation of synaptic transmission, cholinergic"/>
    <property type="evidence" value="ECO:0007669"/>
    <property type="project" value="InterPro"/>
</dbReference>
<keyword evidence="5" id="KW-1133">Transmembrane helix</keyword>
<evidence type="ECO:0008006" key="12">
    <source>
        <dbReference type="Google" id="ProtNLM"/>
    </source>
</evidence>
<dbReference type="GO" id="GO:0098552">
    <property type="term" value="C:side of membrane"/>
    <property type="evidence" value="ECO:0007669"/>
    <property type="project" value="UniProtKB-KW"/>
</dbReference>
<keyword evidence="6" id="KW-0472">Membrane</keyword>
<sequence length="149" mass="16269">MNVYFKILLCTIFLYNCGICSGVHQCWFCMSETCNDPFNSGAAVNMTCSSQSQYSNLHGEANKHAFLQSNGSDFVCLKAVAKNGTGTVGTIRSCISRNLNYCQELKKSGLTVQHCSTCDGDLCNSAIEWKSSFSVAVAVTLTLLCFFLH</sequence>
<keyword evidence="3" id="KW-0812">Transmembrane</keyword>
<evidence type="ECO:0000256" key="8">
    <source>
        <dbReference type="ARBA" id="ARBA00023288"/>
    </source>
</evidence>
<evidence type="ECO:0000256" key="5">
    <source>
        <dbReference type="ARBA" id="ARBA00022989"/>
    </source>
</evidence>
<keyword evidence="11" id="KW-1185">Reference proteome</keyword>
<proteinExistence type="predicted"/>
<dbReference type="EMBL" id="OU900098">
    <property type="protein sequence ID" value="CAG9862472.1"/>
    <property type="molecule type" value="Genomic_DNA"/>
</dbReference>
<evidence type="ECO:0000256" key="9">
    <source>
        <dbReference type="SAM" id="SignalP"/>
    </source>
</evidence>
<comment type="subcellular location">
    <subcellularLocation>
        <location evidence="1">Membrane</location>
        <topology evidence="1">Lipid-anchor</topology>
        <topology evidence="1">GPI-anchor</topology>
    </subcellularLocation>
</comment>
<evidence type="ECO:0000313" key="11">
    <source>
        <dbReference type="Proteomes" id="UP001153712"/>
    </source>
</evidence>
<evidence type="ECO:0000256" key="6">
    <source>
        <dbReference type="ARBA" id="ARBA00023136"/>
    </source>
</evidence>
<dbReference type="InterPro" id="IPR050975">
    <property type="entry name" value="Sleep_regulator"/>
</dbReference>
<evidence type="ECO:0000313" key="10">
    <source>
        <dbReference type="EMBL" id="CAG9862472.1"/>
    </source>
</evidence>
<evidence type="ECO:0000256" key="3">
    <source>
        <dbReference type="ARBA" id="ARBA00022692"/>
    </source>
</evidence>
<dbReference type="GO" id="GO:0030431">
    <property type="term" value="P:sleep"/>
    <property type="evidence" value="ECO:0007669"/>
    <property type="project" value="InterPro"/>
</dbReference>
<keyword evidence="8" id="KW-0449">Lipoprotein</keyword>
<dbReference type="InterPro" id="IPR031424">
    <property type="entry name" value="QVR-like"/>
</dbReference>
<keyword evidence="7" id="KW-0325">Glycoprotein</keyword>
<feature type="signal peptide" evidence="9">
    <location>
        <begin position="1"/>
        <end position="22"/>
    </location>
</feature>
<dbReference type="AlphaFoldDB" id="A0A9N9TXK1"/>
<evidence type="ECO:0000256" key="1">
    <source>
        <dbReference type="ARBA" id="ARBA00004589"/>
    </source>
</evidence>
<dbReference type="PANTHER" id="PTHR33562">
    <property type="entry name" value="ATILLA, ISOFORM B-RELATED-RELATED"/>
    <property type="match status" value="1"/>
</dbReference>
<evidence type="ECO:0000256" key="4">
    <source>
        <dbReference type="ARBA" id="ARBA00022729"/>
    </source>
</evidence>
<keyword evidence="4 9" id="KW-0732">Signal</keyword>